<reference evidence="1" key="1">
    <citation type="submission" date="2020-05" db="EMBL/GenBank/DDBJ databases">
        <authorList>
            <person name="Chiriac C."/>
            <person name="Salcher M."/>
            <person name="Ghai R."/>
            <person name="Kavagutti S V."/>
        </authorList>
    </citation>
    <scope>NUCLEOTIDE SEQUENCE</scope>
</reference>
<evidence type="ECO:0000313" key="1">
    <source>
        <dbReference type="EMBL" id="CAB4169757.1"/>
    </source>
</evidence>
<protein>
    <submittedName>
        <fullName evidence="1">Uncharacterized protein</fullName>
    </submittedName>
</protein>
<name>A0A6J5PF91_9CAUD</name>
<gene>
    <name evidence="1" type="ORF">UFOVP907_10</name>
</gene>
<dbReference type="EMBL" id="LR796857">
    <property type="protein sequence ID" value="CAB4169757.1"/>
    <property type="molecule type" value="Genomic_DNA"/>
</dbReference>
<accession>A0A6J5PF91</accession>
<proteinExistence type="predicted"/>
<organism evidence="1">
    <name type="scientific">uncultured Caudovirales phage</name>
    <dbReference type="NCBI Taxonomy" id="2100421"/>
    <lineage>
        <taxon>Viruses</taxon>
        <taxon>Duplodnaviria</taxon>
        <taxon>Heunggongvirae</taxon>
        <taxon>Uroviricota</taxon>
        <taxon>Caudoviricetes</taxon>
        <taxon>Peduoviridae</taxon>
        <taxon>Maltschvirus</taxon>
        <taxon>Maltschvirus maltsch</taxon>
    </lineage>
</organism>
<sequence>MAANKIFRSGPVALTATLTTNILNPNVTSLSGPVGFTMTQPYIVLRHIRITNVTTGAVTFTMAIGTTGVTPSSSNAFMGFGTSIPANSYVDWYGMVRLDAADFLVGGASAATSLTFEAEGEIGLV</sequence>